<gene>
    <name evidence="1" type="ORF">BpHYR1_006386</name>
</gene>
<keyword evidence="2" id="KW-1185">Reference proteome</keyword>
<dbReference type="EMBL" id="REGN01004099">
    <property type="protein sequence ID" value="RNA19126.1"/>
    <property type="molecule type" value="Genomic_DNA"/>
</dbReference>
<organism evidence="1 2">
    <name type="scientific">Brachionus plicatilis</name>
    <name type="common">Marine rotifer</name>
    <name type="synonym">Brachionus muelleri</name>
    <dbReference type="NCBI Taxonomy" id="10195"/>
    <lineage>
        <taxon>Eukaryota</taxon>
        <taxon>Metazoa</taxon>
        <taxon>Spiralia</taxon>
        <taxon>Gnathifera</taxon>
        <taxon>Rotifera</taxon>
        <taxon>Eurotatoria</taxon>
        <taxon>Monogononta</taxon>
        <taxon>Pseudotrocha</taxon>
        <taxon>Ploima</taxon>
        <taxon>Brachionidae</taxon>
        <taxon>Brachionus</taxon>
    </lineage>
</organism>
<protein>
    <submittedName>
        <fullName evidence="1">Uncharacterized protein</fullName>
    </submittedName>
</protein>
<evidence type="ECO:0000313" key="1">
    <source>
        <dbReference type="EMBL" id="RNA19126.1"/>
    </source>
</evidence>
<accession>A0A3M7R6G8</accession>
<proteinExistence type="predicted"/>
<evidence type="ECO:0000313" key="2">
    <source>
        <dbReference type="Proteomes" id="UP000276133"/>
    </source>
</evidence>
<reference evidence="1 2" key="1">
    <citation type="journal article" date="2018" name="Sci. Rep.">
        <title>Genomic signatures of local adaptation to the degree of environmental predictability in rotifers.</title>
        <authorList>
            <person name="Franch-Gras L."/>
            <person name="Hahn C."/>
            <person name="Garcia-Roger E.M."/>
            <person name="Carmona M.J."/>
            <person name="Serra M."/>
            <person name="Gomez A."/>
        </authorList>
    </citation>
    <scope>NUCLEOTIDE SEQUENCE [LARGE SCALE GENOMIC DNA]</scope>
    <source>
        <strain evidence="1">HYR1</strain>
    </source>
</reference>
<name>A0A3M7R6G8_BRAPC</name>
<dbReference type="AlphaFoldDB" id="A0A3M7R6G8"/>
<comment type="caution">
    <text evidence="1">The sequence shown here is derived from an EMBL/GenBank/DDBJ whole genome shotgun (WGS) entry which is preliminary data.</text>
</comment>
<dbReference type="Proteomes" id="UP000276133">
    <property type="component" value="Unassembled WGS sequence"/>
</dbReference>
<sequence length="103" mass="12004">MKESLKIEHFLKQTPSSALKFDHDKIWFPIVGIPKKQEQYVFYYGQEALENNHLGQSTIATIQSSFKANVVYRISSQNAISIPTQLSAKMFFHEKNRKDAYDY</sequence>